<comment type="caution">
    <text evidence="1">The sequence shown here is derived from an EMBL/GenBank/DDBJ whole genome shotgun (WGS) entry which is preliminary data.</text>
</comment>
<dbReference type="EMBL" id="AOFM01000003">
    <property type="protein sequence ID" value="EME75945.1"/>
    <property type="molecule type" value="Genomic_DNA"/>
</dbReference>
<dbReference type="Proteomes" id="UP000011907">
    <property type="component" value="Unassembled WGS sequence"/>
</dbReference>
<accession>M5PEW1</accession>
<protein>
    <submittedName>
        <fullName evidence="1">Uncharacterized protein</fullName>
    </submittedName>
</protein>
<reference evidence="1 2" key="1">
    <citation type="journal article" date="2013" name="Genome Announc.">
        <title>Draft Whole-Genome Sequence of Bacillus sonorensis Strain L12, a Source of Nonribosomal Lipopeptides.</title>
        <authorList>
            <person name="Adimpong D.B."/>
            <person name="Sorensen K.I."/>
            <person name="Nielsen D.S."/>
            <person name="Thorsen L."/>
            <person name="Rasmussen T.B."/>
            <person name="Derkx P.M."/>
            <person name="Jespersen L."/>
        </authorList>
    </citation>
    <scope>NUCLEOTIDE SEQUENCE [LARGE SCALE GENOMIC DNA]</scope>
    <source>
        <strain evidence="1 2">L12</strain>
    </source>
</reference>
<dbReference type="AlphaFoldDB" id="M5PEW1"/>
<evidence type="ECO:0000313" key="2">
    <source>
        <dbReference type="Proteomes" id="UP000011907"/>
    </source>
</evidence>
<gene>
    <name evidence="1" type="ORF">BSONL12_03184</name>
</gene>
<proteinExistence type="predicted"/>
<evidence type="ECO:0000313" key="1">
    <source>
        <dbReference type="EMBL" id="EME75945.1"/>
    </source>
</evidence>
<organism evidence="1 2">
    <name type="scientific">Bacillus sonorensis L12</name>
    <dbReference type="NCBI Taxonomy" id="1274524"/>
    <lineage>
        <taxon>Bacteria</taxon>
        <taxon>Bacillati</taxon>
        <taxon>Bacillota</taxon>
        <taxon>Bacilli</taxon>
        <taxon>Bacillales</taxon>
        <taxon>Bacillaceae</taxon>
        <taxon>Bacillus</taxon>
    </lineage>
</organism>
<name>M5PEW1_9BACI</name>
<sequence>MPIVIIVGQQSPSKFGNGTGVTKIEWGRWNFFLTGGHFTVIEGEHDLFSKHNAYHVTEVHLQKACPFIRLDGPADSPAVL</sequence>
<dbReference type="STRING" id="1274524.BSONL12_03184"/>